<protein>
    <submittedName>
        <fullName evidence="2">Uncharacterized protein</fullName>
    </submittedName>
</protein>
<gene>
    <name evidence="2" type="ORF">CERZMDRAFT_83877</name>
</gene>
<feature type="region of interest" description="Disordered" evidence="1">
    <location>
        <begin position="209"/>
        <end position="238"/>
    </location>
</feature>
<feature type="region of interest" description="Disordered" evidence="1">
    <location>
        <begin position="261"/>
        <end position="311"/>
    </location>
</feature>
<evidence type="ECO:0000313" key="2">
    <source>
        <dbReference type="EMBL" id="KAF2213777.1"/>
    </source>
</evidence>
<name>A0A6A6FK21_9PEZI</name>
<reference evidence="2" key="1">
    <citation type="journal article" date="2020" name="Stud. Mycol.">
        <title>101 Dothideomycetes genomes: a test case for predicting lifestyles and emergence of pathogens.</title>
        <authorList>
            <person name="Haridas S."/>
            <person name="Albert R."/>
            <person name="Binder M."/>
            <person name="Bloem J."/>
            <person name="Labutti K."/>
            <person name="Salamov A."/>
            <person name="Andreopoulos B."/>
            <person name="Baker S."/>
            <person name="Barry K."/>
            <person name="Bills G."/>
            <person name="Bluhm B."/>
            <person name="Cannon C."/>
            <person name="Castanera R."/>
            <person name="Culley D."/>
            <person name="Daum C."/>
            <person name="Ezra D."/>
            <person name="Gonzalez J."/>
            <person name="Henrissat B."/>
            <person name="Kuo A."/>
            <person name="Liang C."/>
            <person name="Lipzen A."/>
            <person name="Lutzoni F."/>
            <person name="Magnuson J."/>
            <person name="Mondo S."/>
            <person name="Nolan M."/>
            <person name="Ohm R."/>
            <person name="Pangilinan J."/>
            <person name="Park H.-J."/>
            <person name="Ramirez L."/>
            <person name="Alfaro M."/>
            <person name="Sun H."/>
            <person name="Tritt A."/>
            <person name="Yoshinaga Y."/>
            <person name="Zwiers L.-H."/>
            <person name="Turgeon B."/>
            <person name="Goodwin S."/>
            <person name="Spatafora J."/>
            <person name="Crous P."/>
            <person name="Grigoriev I."/>
        </authorList>
    </citation>
    <scope>NUCLEOTIDE SEQUENCE</scope>
    <source>
        <strain evidence="2">SCOH1-5</strain>
    </source>
</reference>
<evidence type="ECO:0000256" key="1">
    <source>
        <dbReference type="SAM" id="MobiDB-lite"/>
    </source>
</evidence>
<dbReference type="EMBL" id="ML992670">
    <property type="protein sequence ID" value="KAF2213777.1"/>
    <property type="molecule type" value="Genomic_DNA"/>
</dbReference>
<feature type="region of interest" description="Disordered" evidence="1">
    <location>
        <begin position="1"/>
        <end position="136"/>
    </location>
</feature>
<accession>A0A6A6FK21</accession>
<keyword evidence="3" id="KW-1185">Reference proteome</keyword>
<dbReference type="AlphaFoldDB" id="A0A6A6FK21"/>
<proteinExistence type="predicted"/>
<evidence type="ECO:0000313" key="3">
    <source>
        <dbReference type="Proteomes" id="UP000799539"/>
    </source>
</evidence>
<organism evidence="2 3">
    <name type="scientific">Cercospora zeae-maydis SCOH1-5</name>
    <dbReference type="NCBI Taxonomy" id="717836"/>
    <lineage>
        <taxon>Eukaryota</taxon>
        <taxon>Fungi</taxon>
        <taxon>Dikarya</taxon>
        <taxon>Ascomycota</taxon>
        <taxon>Pezizomycotina</taxon>
        <taxon>Dothideomycetes</taxon>
        <taxon>Dothideomycetidae</taxon>
        <taxon>Mycosphaerellales</taxon>
        <taxon>Mycosphaerellaceae</taxon>
        <taxon>Cercospora</taxon>
    </lineage>
</organism>
<feature type="compositionally biased region" description="Polar residues" evidence="1">
    <location>
        <begin position="283"/>
        <end position="293"/>
    </location>
</feature>
<sequence>MSCAIYKPRSVRTTPPRSTTAAMAKSQQPTKGVAYKPMKKNQSGDVPAADASPLKISLPLPTMSPESDHDDEDDMPLTASNASLINRKRKRATTKAQAAPPEKAKQARVSSPAPRSREAPSRRHSSAKPLGDNAPTKEAMCRAMRQGPKAGLKEWSDAEKRDFCMIHLPAYFGTVTMKTSPFQIDQWIESWWNGHGKQLWAKIKRRERERVSSGGDETTPSRGDILKTTKGGKAPQAAMHSVIQPQLPLSKLAEIGRIPKKRKASAADEDEMPAARSIKKTRTGANESSSSRELSYGIDTRTTGSKHISKAPEQAVLRDLEQGNISPSRLSGREAIALAENENRGARQAAELKVSEERRVQVDNVISKRLEEPDYFPKVTVPSFGGHNVLESLGVGKK</sequence>
<feature type="compositionally biased region" description="Low complexity" evidence="1">
    <location>
        <begin position="11"/>
        <end position="20"/>
    </location>
</feature>
<feature type="compositionally biased region" description="Low complexity" evidence="1">
    <location>
        <begin position="94"/>
        <end position="114"/>
    </location>
</feature>
<dbReference type="OrthoDB" id="3648734at2759"/>
<dbReference type="Proteomes" id="UP000799539">
    <property type="component" value="Unassembled WGS sequence"/>
</dbReference>